<organism evidence="1 2">
    <name type="scientific">Citrobacter youngae</name>
    <dbReference type="NCBI Taxonomy" id="133448"/>
    <lineage>
        <taxon>Bacteria</taxon>
        <taxon>Pseudomonadati</taxon>
        <taxon>Pseudomonadota</taxon>
        <taxon>Gammaproteobacteria</taxon>
        <taxon>Enterobacterales</taxon>
        <taxon>Enterobacteriaceae</taxon>
        <taxon>Citrobacter</taxon>
        <taxon>Citrobacter freundii complex</taxon>
    </lineage>
</organism>
<evidence type="ECO:0000313" key="1">
    <source>
        <dbReference type="EMBL" id="SUX78032.1"/>
    </source>
</evidence>
<evidence type="ECO:0000313" key="2">
    <source>
        <dbReference type="Proteomes" id="UP000255286"/>
    </source>
</evidence>
<accession>A0A9Q7ZJK8</accession>
<protein>
    <submittedName>
        <fullName evidence="1">Uncharacterized protein</fullName>
    </submittedName>
</protein>
<name>A0A9Q7ZJK8_9ENTR</name>
<proteinExistence type="predicted"/>
<dbReference type="Proteomes" id="UP000255286">
    <property type="component" value="Unassembled WGS sequence"/>
</dbReference>
<dbReference type="EMBL" id="UIGT01000001">
    <property type="protein sequence ID" value="SUX78032.1"/>
    <property type="molecule type" value="Genomic_DNA"/>
</dbReference>
<dbReference type="RefSeq" id="WP_069601755.1">
    <property type="nucleotide sequence ID" value="NZ_UIGT01000001.1"/>
</dbReference>
<reference evidence="1 2" key="1">
    <citation type="submission" date="2018-06" db="EMBL/GenBank/DDBJ databases">
        <authorList>
            <consortium name="Pathogen Informatics"/>
            <person name="Doyle S."/>
        </authorList>
    </citation>
    <scope>NUCLEOTIDE SEQUENCE [LARGE SCALE GENOMIC DNA]</scope>
    <source>
        <strain evidence="1 2">NCTC8782</strain>
    </source>
</reference>
<gene>
    <name evidence="1" type="ORF">NCTC8782_00468</name>
</gene>
<sequence>MTNKTMDTINTLLNSFHENWHLPILELVNAAWRDRTPEAMLCASKQTEQGIDALEQLERAIALLMRSQNSTVTEHEVWKVIDEWTELACSLKYVSQELSELAIEIAEEYAIT</sequence>
<comment type="caution">
    <text evidence="1">The sequence shown here is derived from an EMBL/GenBank/DDBJ whole genome shotgun (WGS) entry which is preliminary data.</text>
</comment>
<dbReference type="AlphaFoldDB" id="A0A9Q7ZJK8"/>